<sequence length="349" mass="38616">MGGTLDVACGNGPPSFLSLFRHSPSTISSIVRDGAKTGFSYRRQFQVFERCVSLSAQYSLCVRSYRCSDEQTRRAVCRLSEEECPIIREQDGVADTQLTASSSYANYLPPNSRMTGDSWCCGDESLPWVQVDLGYSRSIYAIDTMGNPNINMLVKTFKLEYREDGQLWKWYTFNGLTNIFDGNTQTDVVVRNYFDPPIAAHADVRPFVISPGMTFGAENALPSVYQLPESQRQAIPQDILDGNTSTCVNIPSVGQPPQELSIRLDGNGSLTTFSLNGNGTHCDQSHVLAMSRLTNNCYGESKLCTLAEGTDECRVTCSVQFSSHEFSVLLYLTADLGNNRLCEVRFAPV</sequence>
<dbReference type="InterPro" id="IPR000421">
    <property type="entry name" value="FA58C"/>
</dbReference>
<gene>
    <name evidence="2" type="ORF">CAPTEDRAFT_188211</name>
</gene>
<keyword evidence="4" id="KW-1185">Reference proteome</keyword>
<evidence type="ECO:0000259" key="1">
    <source>
        <dbReference type="PROSITE" id="PS50022"/>
    </source>
</evidence>
<feature type="domain" description="F5/8 type C" evidence="1">
    <location>
        <begin position="84"/>
        <end position="200"/>
    </location>
</feature>
<dbReference type="AlphaFoldDB" id="R7T882"/>
<evidence type="ECO:0000313" key="2">
    <source>
        <dbReference type="EMBL" id="ELT89820.1"/>
    </source>
</evidence>
<dbReference type="EMBL" id="KB311158">
    <property type="protein sequence ID" value="ELT89820.1"/>
    <property type="molecule type" value="Genomic_DNA"/>
</dbReference>
<evidence type="ECO:0000313" key="4">
    <source>
        <dbReference type="Proteomes" id="UP000014760"/>
    </source>
</evidence>
<dbReference type="SUPFAM" id="SSF49785">
    <property type="entry name" value="Galactose-binding domain-like"/>
    <property type="match status" value="1"/>
</dbReference>
<dbReference type="EnsemblMetazoa" id="CapteT188211">
    <property type="protein sequence ID" value="CapteP188211"/>
    <property type="gene ID" value="CapteG188211"/>
</dbReference>
<dbReference type="InterPro" id="IPR008979">
    <property type="entry name" value="Galactose-bd-like_sf"/>
</dbReference>
<proteinExistence type="predicted"/>
<dbReference type="EMBL" id="AMQN01014674">
    <property type="status" value="NOT_ANNOTATED_CDS"/>
    <property type="molecule type" value="Genomic_DNA"/>
</dbReference>
<dbReference type="PROSITE" id="PS50022">
    <property type="entry name" value="FA58C_3"/>
    <property type="match status" value="1"/>
</dbReference>
<reference evidence="3" key="3">
    <citation type="submission" date="2015-06" db="UniProtKB">
        <authorList>
            <consortium name="EnsemblMetazoa"/>
        </authorList>
    </citation>
    <scope>IDENTIFICATION</scope>
</reference>
<reference evidence="4" key="1">
    <citation type="submission" date="2012-12" db="EMBL/GenBank/DDBJ databases">
        <authorList>
            <person name="Hellsten U."/>
            <person name="Grimwood J."/>
            <person name="Chapman J.A."/>
            <person name="Shapiro H."/>
            <person name="Aerts A."/>
            <person name="Otillar R.P."/>
            <person name="Terry A.Y."/>
            <person name="Boore J.L."/>
            <person name="Simakov O."/>
            <person name="Marletaz F."/>
            <person name="Cho S.-J."/>
            <person name="Edsinger-Gonzales E."/>
            <person name="Havlak P."/>
            <person name="Kuo D.-H."/>
            <person name="Larsson T."/>
            <person name="Lv J."/>
            <person name="Arendt D."/>
            <person name="Savage R."/>
            <person name="Osoegawa K."/>
            <person name="de Jong P."/>
            <person name="Lindberg D.R."/>
            <person name="Seaver E.C."/>
            <person name="Weisblat D.A."/>
            <person name="Putnam N.H."/>
            <person name="Grigoriev I.V."/>
            <person name="Rokhsar D.S."/>
        </authorList>
    </citation>
    <scope>NUCLEOTIDE SEQUENCE</scope>
    <source>
        <strain evidence="4">I ESC-2004</strain>
    </source>
</reference>
<dbReference type="Gene3D" id="2.60.120.260">
    <property type="entry name" value="Galactose-binding domain-like"/>
    <property type="match status" value="1"/>
</dbReference>
<dbReference type="Proteomes" id="UP000014760">
    <property type="component" value="Unassembled WGS sequence"/>
</dbReference>
<reference evidence="2 4" key="2">
    <citation type="journal article" date="2013" name="Nature">
        <title>Insights into bilaterian evolution from three spiralian genomes.</title>
        <authorList>
            <person name="Simakov O."/>
            <person name="Marletaz F."/>
            <person name="Cho S.J."/>
            <person name="Edsinger-Gonzales E."/>
            <person name="Havlak P."/>
            <person name="Hellsten U."/>
            <person name="Kuo D.H."/>
            <person name="Larsson T."/>
            <person name="Lv J."/>
            <person name="Arendt D."/>
            <person name="Savage R."/>
            <person name="Osoegawa K."/>
            <person name="de Jong P."/>
            <person name="Grimwood J."/>
            <person name="Chapman J.A."/>
            <person name="Shapiro H."/>
            <person name="Aerts A."/>
            <person name="Otillar R.P."/>
            <person name="Terry A.Y."/>
            <person name="Boore J.L."/>
            <person name="Grigoriev I.V."/>
            <person name="Lindberg D.R."/>
            <person name="Seaver E.C."/>
            <person name="Weisblat D.A."/>
            <person name="Putnam N.H."/>
            <person name="Rokhsar D.S."/>
        </authorList>
    </citation>
    <scope>NUCLEOTIDE SEQUENCE</scope>
    <source>
        <strain evidence="2 4">I ESC-2004</strain>
    </source>
</reference>
<dbReference type="PANTHER" id="PTHR24543">
    <property type="entry name" value="MULTICOPPER OXIDASE-RELATED"/>
    <property type="match status" value="1"/>
</dbReference>
<evidence type="ECO:0000313" key="3">
    <source>
        <dbReference type="EnsemblMetazoa" id="CapteP188211"/>
    </source>
</evidence>
<dbReference type="Pfam" id="PF00754">
    <property type="entry name" value="F5_F8_type_C"/>
    <property type="match status" value="1"/>
</dbReference>
<name>R7T882_CAPTE</name>
<accession>R7T882</accession>
<dbReference type="OrthoDB" id="10067267at2759"/>
<protein>
    <recommendedName>
        <fullName evidence="1">F5/8 type C domain-containing protein</fullName>
    </recommendedName>
</protein>
<dbReference type="PROSITE" id="PS01285">
    <property type="entry name" value="FA58C_1"/>
    <property type="match status" value="1"/>
</dbReference>
<organism evidence="2">
    <name type="scientific">Capitella teleta</name>
    <name type="common">Polychaete worm</name>
    <dbReference type="NCBI Taxonomy" id="283909"/>
    <lineage>
        <taxon>Eukaryota</taxon>
        <taxon>Metazoa</taxon>
        <taxon>Spiralia</taxon>
        <taxon>Lophotrochozoa</taxon>
        <taxon>Annelida</taxon>
        <taxon>Polychaeta</taxon>
        <taxon>Sedentaria</taxon>
        <taxon>Scolecida</taxon>
        <taxon>Capitellidae</taxon>
        <taxon>Capitella</taxon>
    </lineage>
</organism>
<dbReference type="HOGENOM" id="CLU_795121_0_0_1"/>